<evidence type="ECO:0000313" key="1">
    <source>
        <dbReference type="EMBL" id="CAH1441731.1"/>
    </source>
</evidence>
<accession>A0AAU9NUY1</accession>
<sequence>MKRGAGVASPHSDKLLLDIRLLQVLKREYVVACCVEKKETKQFPKKSALLGRCFPLNFFGTAATLIGFSQKK</sequence>
<reference evidence="1 2" key="1">
    <citation type="submission" date="2022-01" db="EMBL/GenBank/DDBJ databases">
        <authorList>
            <person name="Xiong W."/>
            <person name="Schranz E."/>
        </authorList>
    </citation>
    <scope>NUCLEOTIDE SEQUENCE [LARGE SCALE GENOMIC DNA]</scope>
</reference>
<dbReference type="AlphaFoldDB" id="A0AAU9NUY1"/>
<proteinExistence type="predicted"/>
<comment type="caution">
    <text evidence="1">The sequence shown here is derived from an EMBL/GenBank/DDBJ whole genome shotgun (WGS) entry which is preliminary data.</text>
</comment>
<dbReference type="Proteomes" id="UP001157418">
    <property type="component" value="Unassembled WGS sequence"/>
</dbReference>
<keyword evidence="2" id="KW-1185">Reference proteome</keyword>
<protein>
    <submittedName>
        <fullName evidence="1">Uncharacterized protein</fullName>
    </submittedName>
</protein>
<gene>
    <name evidence="1" type="ORF">LVIROSA_LOCUS27770</name>
</gene>
<evidence type="ECO:0000313" key="2">
    <source>
        <dbReference type="Proteomes" id="UP001157418"/>
    </source>
</evidence>
<dbReference type="EMBL" id="CAKMRJ010005412">
    <property type="protein sequence ID" value="CAH1441731.1"/>
    <property type="molecule type" value="Genomic_DNA"/>
</dbReference>
<organism evidence="1 2">
    <name type="scientific">Lactuca virosa</name>
    <dbReference type="NCBI Taxonomy" id="75947"/>
    <lineage>
        <taxon>Eukaryota</taxon>
        <taxon>Viridiplantae</taxon>
        <taxon>Streptophyta</taxon>
        <taxon>Embryophyta</taxon>
        <taxon>Tracheophyta</taxon>
        <taxon>Spermatophyta</taxon>
        <taxon>Magnoliopsida</taxon>
        <taxon>eudicotyledons</taxon>
        <taxon>Gunneridae</taxon>
        <taxon>Pentapetalae</taxon>
        <taxon>asterids</taxon>
        <taxon>campanulids</taxon>
        <taxon>Asterales</taxon>
        <taxon>Asteraceae</taxon>
        <taxon>Cichorioideae</taxon>
        <taxon>Cichorieae</taxon>
        <taxon>Lactucinae</taxon>
        <taxon>Lactuca</taxon>
    </lineage>
</organism>
<name>A0AAU9NUY1_9ASTR</name>